<organism evidence="1 2">
    <name type="scientific">Phytophthora pseudosyringae</name>
    <dbReference type="NCBI Taxonomy" id="221518"/>
    <lineage>
        <taxon>Eukaryota</taxon>
        <taxon>Sar</taxon>
        <taxon>Stramenopiles</taxon>
        <taxon>Oomycota</taxon>
        <taxon>Peronosporomycetes</taxon>
        <taxon>Peronosporales</taxon>
        <taxon>Peronosporaceae</taxon>
        <taxon>Phytophthora</taxon>
    </lineage>
</organism>
<comment type="caution">
    <text evidence="1">The sequence shown here is derived from an EMBL/GenBank/DDBJ whole genome shotgun (WGS) entry which is preliminary data.</text>
</comment>
<reference evidence="1" key="1">
    <citation type="submission" date="2021-02" db="EMBL/GenBank/DDBJ databases">
        <authorList>
            <person name="Palmer J.M."/>
        </authorList>
    </citation>
    <scope>NUCLEOTIDE SEQUENCE</scope>
    <source>
        <strain evidence="1">SCRP734</strain>
    </source>
</reference>
<dbReference type="OrthoDB" id="101428at2759"/>
<dbReference type="AlphaFoldDB" id="A0A8T1VSV6"/>
<proteinExistence type="predicted"/>
<accession>A0A8T1VSV6</accession>
<sequence length="195" mass="21678">MCVLVGIPTVLIDTQTRIILLGRNNTRTATVGAIGMAVMEISLRAGKAALLTWEIRHRKASLKQKHAAGVQQQEALEGHPTGKRVVPRAPSTLHSSLSSRVNNFEVWRHQAQTFHKAKLNADMYAEYISIGCSASVLFFYGNHPHYWLLRQSGNSEINAGSWRMSQLGMLFMQIGVEVVVDYASIILEVMMGVKF</sequence>
<dbReference type="EMBL" id="JAGDFM010000145">
    <property type="protein sequence ID" value="KAG7384522.1"/>
    <property type="molecule type" value="Genomic_DNA"/>
</dbReference>
<dbReference type="Proteomes" id="UP000694044">
    <property type="component" value="Unassembled WGS sequence"/>
</dbReference>
<gene>
    <name evidence="1" type="ORF">PHYPSEUDO_002510</name>
</gene>
<name>A0A8T1VSV6_9STRA</name>
<keyword evidence="2" id="KW-1185">Reference proteome</keyword>
<evidence type="ECO:0000313" key="1">
    <source>
        <dbReference type="EMBL" id="KAG7384522.1"/>
    </source>
</evidence>
<evidence type="ECO:0000313" key="2">
    <source>
        <dbReference type="Proteomes" id="UP000694044"/>
    </source>
</evidence>
<protein>
    <submittedName>
        <fullName evidence="1">Uncharacterized protein</fullName>
    </submittedName>
</protein>